<accession>L1LEH6</accession>
<dbReference type="AlphaFoldDB" id="L1LEH6"/>
<organism evidence="2 3">
    <name type="scientific">Theileria equi strain WA</name>
    <dbReference type="NCBI Taxonomy" id="1537102"/>
    <lineage>
        <taxon>Eukaryota</taxon>
        <taxon>Sar</taxon>
        <taxon>Alveolata</taxon>
        <taxon>Apicomplexa</taxon>
        <taxon>Aconoidasida</taxon>
        <taxon>Piroplasmida</taxon>
        <taxon>Theileriidae</taxon>
        <taxon>Theileria</taxon>
    </lineage>
</organism>
<name>L1LEH6_THEEQ</name>
<dbReference type="OrthoDB" id="366014at2759"/>
<dbReference type="eggNOG" id="ENOG502TNCK">
    <property type="taxonomic scope" value="Eukaryota"/>
</dbReference>
<evidence type="ECO:0000256" key="1">
    <source>
        <dbReference type="SAM" id="MobiDB-lite"/>
    </source>
</evidence>
<sequence length="192" mass="21890">MAQKLPNVLSMDASKLTMHVRKSFERNLIHSWTIEEVRDVAFQVLANKEEYKKNGKDLLKTYYTLTRGSNPGLYKQSLGFPFINGHLRSHYKVFSEQDGGEKMRTKDKPGTAPDAIPGQSGKSPVHSVSPHDILLINCSKFMSKRAVKVIHGHFCDNVKETILDYLTKSGEFINFYVYEQRVTVKQPKLGEK</sequence>
<dbReference type="VEuPathDB" id="PiroplasmaDB:BEWA_036910"/>
<dbReference type="KEGG" id="beq:BEWA_036910"/>
<gene>
    <name evidence="2" type="ORF">BEWA_036910</name>
</gene>
<dbReference type="EMBL" id="ACOU01000002">
    <property type="protein sequence ID" value="EKX73655.1"/>
    <property type="molecule type" value="Genomic_DNA"/>
</dbReference>
<comment type="caution">
    <text evidence="2">The sequence shown here is derived from an EMBL/GenBank/DDBJ whole genome shotgun (WGS) entry which is preliminary data.</text>
</comment>
<evidence type="ECO:0000313" key="3">
    <source>
        <dbReference type="Proteomes" id="UP000031512"/>
    </source>
</evidence>
<dbReference type="Proteomes" id="UP000031512">
    <property type="component" value="Unassembled WGS sequence"/>
</dbReference>
<feature type="region of interest" description="Disordered" evidence="1">
    <location>
        <begin position="96"/>
        <end position="127"/>
    </location>
</feature>
<proteinExistence type="predicted"/>
<protein>
    <submittedName>
        <fullName evidence="2">Uncharacterized protein</fullName>
    </submittedName>
</protein>
<reference evidence="2 3" key="1">
    <citation type="journal article" date="2012" name="BMC Genomics">
        <title>Comparative genomic analysis and phylogenetic position of Theileria equi.</title>
        <authorList>
            <person name="Kappmeyer L.S."/>
            <person name="Thiagarajan M."/>
            <person name="Herndon D.R."/>
            <person name="Ramsay J.D."/>
            <person name="Caler E."/>
            <person name="Djikeng A."/>
            <person name="Gillespie J.J."/>
            <person name="Lau A.O."/>
            <person name="Roalson E.H."/>
            <person name="Silva J.C."/>
            <person name="Silva M.G."/>
            <person name="Suarez C.E."/>
            <person name="Ueti M.W."/>
            <person name="Nene V.M."/>
            <person name="Mealey R.H."/>
            <person name="Knowles D.P."/>
            <person name="Brayton K.A."/>
        </authorList>
    </citation>
    <scope>NUCLEOTIDE SEQUENCE [LARGE SCALE GENOMIC DNA]</scope>
    <source>
        <strain evidence="2 3">WA</strain>
    </source>
</reference>
<keyword evidence="3" id="KW-1185">Reference proteome</keyword>
<evidence type="ECO:0000313" key="2">
    <source>
        <dbReference type="EMBL" id="EKX73655.1"/>
    </source>
</evidence>
<dbReference type="RefSeq" id="XP_004833107.1">
    <property type="nucleotide sequence ID" value="XM_004833050.1"/>
</dbReference>
<dbReference type="GeneID" id="15806578"/>
<feature type="compositionally biased region" description="Basic and acidic residues" evidence="1">
    <location>
        <begin position="96"/>
        <end position="109"/>
    </location>
</feature>